<dbReference type="Gene3D" id="3.60.20.10">
    <property type="entry name" value="Glutamine Phosphoribosylpyrophosphate, subunit 1, domain 1"/>
    <property type="match status" value="1"/>
</dbReference>
<dbReference type="Pfam" id="PF00488">
    <property type="entry name" value="MutS_V"/>
    <property type="match status" value="1"/>
</dbReference>
<dbReference type="Proteomes" id="UP000796880">
    <property type="component" value="Unassembled WGS sequence"/>
</dbReference>
<keyword evidence="5" id="KW-0694">RNA-binding</keyword>
<feature type="region of interest" description="Disordered" evidence="8">
    <location>
        <begin position="819"/>
        <end position="856"/>
    </location>
</feature>
<dbReference type="SUPFAM" id="SSF52540">
    <property type="entry name" value="P-loop containing nucleoside triphosphate hydrolases"/>
    <property type="match status" value="1"/>
</dbReference>
<evidence type="ECO:0000259" key="9">
    <source>
        <dbReference type="PROSITE" id="PS50828"/>
    </source>
</evidence>
<dbReference type="InterPro" id="IPR007696">
    <property type="entry name" value="DNA_mismatch_repair_MutS_core"/>
</dbReference>
<keyword evidence="11" id="KW-1185">Reference proteome</keyword>
<dbReference type="PANTHER" id="PTHR48466:SF1">
    <property type="entry name" value="SMR DOMAIN-CONTAINING PROTEIN"/>
    <property type="match status" value="1"/>
</dbReference>
<protein>
    <recommendedName>
        <fullName evidence="9">Smr domain-containing protein</fullName>
    </recommendedName>
</protein>
<dbReference type="InterPro" id="IPR005747">
    <property type="entry name" value="MutS2"/>
</dbReference>
<dbReference type="SUPFAM" id="SSF160443">
    <property type="entry name" value="SMR domain-like"/>
    <property type="match status" value="1"/>
</dbReference>
<dbReference type="SMART" id="SM00534">
    <property type="entry name" value="MUTSac"/>
    <property type="match status" value="1"/>
</dbReference>
<dbReference type="PROSITE" id="PS50828">
    <property type="entry name" value="SMR"/>
    <property type="match status" value="1"/>
</dbReference>
<dbReference type="GO" id="GO:0005524">
    <property type="term" value="F:ATP binding"/>
    <property type="evidence" value="ECO:0007669"/>
    <property type="project" value="UniProtKB-KW"/>
</dbReference>
<dbReference type="GO" id="GO:0004519">
    <property type="term" value="F:endonuclease activity"/>
    <property type="evidence" value="ECO:0007669"/>
    <property type="project" value="UniProtKB-KW"/>
</dbReference>
<dbReference type="GO" id="GO:0006298">
    <property type="term" value="P:mismatch repair"/>
    <property type="evidence" value="ECO:0007669"/>
    <property type="project" value="InterPro"/>
</dbReference>
<reference evidence="10" key="1">
    <citation type="submission" date="2020-03" db="EMBL/GenBank/DDBJ databases">
        <title>A high-quality chromosome-level genome assembly of a woody plant with both climbing and erect habits, Rhamnella rubrinervis.</title>
        <authorList>
            <person name="Lu Z."/>
            <person name="Yang Y."/>
            <person name="Zhu X."/>
            <person name="Sun Y."/>
        </authorList>
    </citation>
    <scope>NUCLEOTIDE SEQUENCE</scope>
    <source>
        <strain evidence="10">BYM</strain>
        <tissue evidence="10">Leaf</tissue>
    </source>
</reference>
<dbReference type="OrthoDB" id="1924787at2759"/>
<dbReference type="GO" id="GO:0019843">
    <property type="term" value="F:rRNA binding"/>
    <property type="evidence" value="ECO:0007669"/>
    <property type="project" value="UniProtKB-KW"/>
</dbReference>
<dbReference type="InterPro" id="IPR002625">
    <property type="entry name" value="Smr_dom"/>
</dbReference>
<comment type="caution">
    <text evidence="10">The sequence shown here is derived from an EMBL/GenBank/DDBJ whole genome shotgun (WGS) entry which is preliminary data.</text>
</comment>
<organism evidence="10 11">
    <name type="scientific">Rhamnella rubrinervis</name>
    <dbReference type="NCBI Taxonomy" id="2594499"/>
    <lineage>
        <taxon>Eukaryota</taxon>
        <taxon>Viridiplantae</taxon>
        <taxon>Streptophyta</taxon>
        <taxon>Embryophyta</taxon>
        <taxon>Tracheophyta</taxon>
        <taxon>Spermatophyta</taxon>
        <taxon>Magnoliopsida</taxon>
        <taxon>eudicotyledons</taxon>
        <taxon>Gunneridae</taxon>
        <taxon>Pentapetalae</taxon>
        <taxon>rosids</taxon>
        <taxon>fabids</taxon>
        <taxon>Rosales</taxon>
        <taxon>Rhamnaceae</taxon>
        <taxon>rhamnoid group</taxon>
        <taxon>Rhamneae</taxon>
        <taxon>Rhamnella</taxon>
    </lineage>
</organism>
<feature type="compositionally biased region" description="Polar residues" evidence="8">
    <location>
        <begin position="820"/>
        <end position="830"/>
    </location>
</feature>
<dbReference type="InterPro" id="IPR036187">
    <property type="entry name" value="DNA_mismatch_repair_MutS_sf"/>
</dbReference>
<evidence type="ECO:0000256" key="5">
    <source>
        <dbReference type="ARBA" id="ARBA00022884"/>
    </source>
</evidence>
<evidence type="ECO:0000256" key="3">
    <source>
        <dbReference type="ARBA" id="ARBA00022801"/>
    </source>
</evidence>
<evidence type="ECO:0000313" key="11">
    <source>
        <dbReference type="Proteomes" id="UP000796880"/>
    </source>
</evidence>
<evidence type="ECO:0000313" key="10">
    <source>
        <dbReference type="EMBL" id="KAF3451492.1"/>
    </source>
</evidence>
<dbReference type="InterPro" id="IPR027417">
    <property type="entry name" value="P-loop_NTPase"/>
</dbReference>
<dbReference type="GO" id="GO:0016887">
    <property type="term" value="F:ATP hydrolysis activity"/>
    <property type="evidence" value="ECO:0007669"/>
    <property type="project" value="InterPro"/>
</dbReference>
<evidence type="ECO:0000256" key="7">
    <source>
        <dbReference type="SAM" id="Coils"/>
    </source>
</evidence>
<keyword evidence="3" id="KW-0378">Hydrolase</keyword>
<dbReference type="GO" id="GO:0030983">
    <property type="term" value="F:mismatched DNA binding"/>
    <property type="evidence" value="ECO:0007669"/>
    <property type="project" value="InterPro"/>
</dbReference>
<dbReference type="InterPro" id="IPR045076">
    <property type="entry name" value="MutS"/>
</dbReference>
<dbReference type="Gene3D" id="3.40.50.300">
    <property type="entry name" value="P-loop containing nucleotide triphosphate hydrolases"/>
    <property type="match status" value="1"/>
</dbReference>
<keyword evidence="7" id="KW-0175">Coiled coil</keyword>
<keyword evidence="2" id="KW-0547">Nucleotide-binding</keyword>
<dbReference type="SUPFAM" id="SSF56235">
    <property type="entry name" value="N-terminal nucleophile aminohydrolases (Ntn hydrolases)"/>
    <property type="match status" value="1"/>
</dbReference>
<dbReference type="InterPro" id="IPR029055">
    <property type="entry name" value="Ntn_hydrolases_N"/>
</dbReference>
<dbReference type="Gene3D" id="3.30.1370.110">
    <property type="match status" value="1"/>
</dbReference>
<proteinExistence type="predicted"/>
<evidence type="ECO:0000256" key="1">
    <source>
        <dbReference type="ARBA" id="ARBA00022730"/>
    </source>
</evidence>
<dbReference type="InterPro" id="IPR000432">
    <property type="entry name" value="DNA_mismatch_repair_MutS_C"/>
</dbReference>
<feature type="coiled-coil region" evidence="7">
    <location>
        <begin position="704"/>
        <end position="731"/>
    </location>
</feature>
<dbReference type="Pfam" id="PF01713">
    <property type="entry name" value="Smr"/>
    <property type="match status" value="1"/>
</dbReference>
<dbReference type="SMART" id="SM00533">
    <property type="entry name" value="MUTSd"/>
    <property type="match status" value="1"/>
</dbReference>
<evidence type="ECO:0000256" key="4">
    <source>
        <dbReference type="ARBA" id="ARBA00022840"/>
    </source>
</evidence>
<dbReference type="GO" id="GO:0140664">
    <property type="term" value="F:ATP-dependent DNA damage sensor activity"/>
    <property type="evidence" value="ECO:0007669"/>
    <property type="project" value="InterPro"/>
</dbReference>
<name>A0A8K0MMI1_9ROSA</name>
<evidence type="ECO:0000256" key="2">
    <source>
        <dbReference type="ARBA" id="ARBA00022741"/>
    </source>
</evidence>
<gene>
    <name evidence="10" type="ORF">FNV43_RR07587</name>
</gene>
<dbReference type="NCBIfam" id="TIGR01069">
    <property type="entry name" value="mutS2"/>
    <property type="match status" value="1"/>
</dbReference>
<dbReference type="InterPro" id="IPR024286">
    <property type="entry name" value="DUF3700"/>
</dbReference>
<dbReference type="SUPFAM" id="SSF48334">
    <property type="entry name" value="DNA repair protein MutS, domain III"/>
    <property type="match status" value="1"/>
</dbReference>
<feature type="coiled-coil region" evidence="7">
    <location>
        <begin position="650"/>
        <end position="680"/>
    </location>
</feature>
<dbReference type="PANTHER" id="PTHR48466">
    <property type="entry name" value="OS10G0509000 PROTEIN-RELATED"/>
    <property type="match status" value="1"/>
</dbReference>
<dbReference type="FunFam" id="3.40.50.300:FF:001814">
    <property type="entry name" value="DNA mismatch repair protein MutS type 2"/>
    <property type="match status" value="1"/>
</dbReference>
<accession>A0A8K0MMI1</accession>
<sequence length="1177" mass="129986">MFHSLSPLVPSVEYHSLIQFSNLSSFLSIPKLQKLIPGPPKFSTSSSTLALSDSTPDSDSHRLSLSHTLQAETLKILEWGSVCKQLSFFTSTSMGLSTAQKASIPLGGSREESQKLLDQTTASVAAMEMMGSRLPDFSGIEDISGIVNSAASAQLLTVNELCAVRRTLRAARGLFDRLEELASSEDCRERYLPLLEILWNCDFQMELEQKIGFCIDFELSIILDRASDELEIVRSERKRNMEILDSMLKGVSSRIFQAGGIDSPLITKRRTRMCVGIRASHKHLLPDGVVLDVSSSGATYFVEPKEVVELNNMEVRLSSAEKAEEIAILSLLTSEIAKSETEIKVLLDRILEVDLAFARAAYAQWMNGVCPTFSSEGSENLDHAISVDIDGIQHPLLLESSLRSLSDVPASSSENCVQSNEGNGITHSGGCSEHRSGFPVPVDIKIGCGTRVVVISGPNTGGKTASIKTLGLASVMSKAGMYLPAENHPKLPWFNLVLADVGDHQSLEQNLSTFSGHISRICNILEVASKESLVLLDEIGGGTDPSEGLALSSSILQYLKDHVNLAVVTTHYADLSCLKEKDNRFENAAMEFSLQTLRPTYRILWGSSGDSNALNIAKMIGFNHNIIERAKEWMESLVPEKQQQRKGLLYRSLMEERDRLQAQAERAASLNAEIIDLYQEIHDEAEDLDRRETALMAKETIQIQQEVKTAKSQMETVLQEFENQLRNASSDQFNLLIRKSESAIASILETYCLGEKSSYTVSETDSHSFTPQAGEQVLLKRLRDKLATVVDSPGADDTILVQYGKIKIRVKKTDIKAIPNPTNNATTSSFPRMKRQVRQSREFQSQTGGSEDGEVAYGPVVQTSKNTVDLRGTRVQEASYHLEMAISAREPHSVLFVIHGMGTGAVKERALEMLANHPRVDKYEQEIFEKSIGKPPEELRLPSMGSNNSRTREDILQTFGASWLEATVYNFSNGNFMALARENDDYSSHPWSIIAIEDVFCIFFGTLENTCELRRHYGLSRVATEAMVVIEAYKVLRDRAPYPPDQVIKDLHGKFAFILFDAKSATLFVARDRDGSTDLQWGMAGDGSLVCSNNPKIIREACGKSFSPFPPGCLFTNRSGLISFDHPLHKVKAVTRLDDYGNTCAVFFQVDLLTRLPSIPRTGSASNWAGSTAVEGE</sequence>
<keyword evidence="4" id="KW-0067">ATP-binding</keyword>
<keyword evidence="6" id="KW-0238">DNA-binding</keyword>
<dbReference type="InterPro" id="IPR036063">
    <property type="entry name" value="Smr_dom_sf"/>
</dbReference>
<keyword evidence="1" id="KW-0699">rRNA-binding</keyword>
<dbReference type="SMART" id="SM01172">
    <property type="entry name" value="DUF3700"/>
    <property type="match status" value="1"/>
</dbReference>
<feature type="domain" description="Smr" evidence="9">
    <location>
        <begin position="868"/>
        <end position="940"/>
    </location>
</feature>
<evidence type="ECO:0000256" key="6">
    <source>
        <dbReference type="ARBA" id="ARBA00023125"/>
    </source>
</evidence>
<dbReference type="GO" id="GO:0045910">
    <property type="term" value="P:negative regulation of DNA recombination"/>
    <property type="evidence" value="ECO:0007669"/>
    <property type="project" value="InterPro"/>
</dbReference>
<dbReference type="EMBL" id="VOIH02000003">
    <property type="protein sequence ID" value="KAF3451492.1"/>
    <property type="molecule type" value="Genomic_DNA"/>
</dbReference>
<dbReference type="Pfam" id="PF12481">
    <property type="entry name" value="DUF3700"/>
    <property type="match status" value="1"/>
</dbReference>
<dbReference type="AlphaFoldDB" id="A0A8K0MMI1"/>
<evidence type="ECO:0000256" key="8">
    <source>
        <dbReference type="SAM" id="MobiDB-lite"/>
    </source>
</evidence>